<evidence type="ECO:0000313" key="3">
    <source>
        <dbReference type="Proteomes" id="UP001374579"/>
    </source>
</evidence>
<evidence type="ECO:0000313" key="2">
    <source>
        <dbReference type="EMBL" id="KAK7089143.1"/>
    </source>
</evidence>
<evidence type="ECO:0000256" key="1">
    <source>
        <dbReference type="SAM" id="SignalP"/>
    </source>
</evidence>
<accession>A0AAN9ALE9</accession>
<protein>
    <recommendedName>
        <fullName evidence="4">Secreted protein</fullName>
    </recommendedName>
</protein>
<evidence type="ECO:0008006" key="4">
    <source>
        <dbReference type="Google" id="ProtNLM"/>
    </source>
</evidence>
<keyword evidence="1" id="KW-0732">Signal</keyword>
<feature type="chain" id="PRO_5043039238" description="Secreted protein" evidence="1">
    <location>
        <begin position="20"/>
        <end position="78"/>
    </location>
</feature>
<organism evidence="2 3">
    <name type="scientific">Littorina saxatilis</name>
    <dbReference type="NCBI Taxonomy" id="31220"/>
    <lineage>
        <taxon>Eukaryota</taxon>
        <taxon>Metazoa</taxon>
        <taxon>Spiralia</taxon>
        <taxon>Lophotrochozoa</taxon>
        <taxon>Mollusca</taxon>
        <taxon>Gastropoda</taxon>
        <taxon>Caenogastropoda</taxon>
        <taxon>Littorinimorpha</taxon>
        <taxon>Littorinoidea</taxon>
        <taxon>Littorinidae</taxon>
        <taxon>Littorina</taxon>
    </lineage>
</organism>
<dbReference type="AlphaFoldDB" id="A0AAN9ALE9"/>
<gene>
    <name evidence="2" type="ORF">V1264_024454</name>
</gene>
<proteinExistence type="predicted"/>
<name>A0AAN9ALE9_9CAEN</name>
<reference evidence="2 3" key="1">
    <citation type="submission" date="2024-02" db="EMBL/GenBank/DDBJ databases">
        <title>Chromosome-scale genome assembly of the rough periwinkle Littorina saxatilis.</title>
        <authorList>
            <person name="De Jode A."/>
            <person name="Faria R."/>
            <person name="Formenti G."/>
            <person name="Sims Y."/>
            <person name="Smith T.P."/>
            <person name="Tracey A."/>
            <person name="Wood J.M.D."/>
            <person name="Zagrodzka Z.B."/>
            <person name="Johannesson K."/>
            <person name="Butlin R.K."/>
            <person name="Leder E.H."/>
        </authorList>
    </citation>
    <scope>NUCLEOTIDE SEQUENCE [LARGE SCALE GENOMIC DNA]</scope>
    <source>
        <strain evidence="2">Snail1</strain>
        <tissue evidence="2">Muscle</tissue>
    </source>
</reference>
<dbReference type="EMBL" id="JBAMIC010002789">
    <property type="protein sequence ID" value="KAK7089143.1"/>
    <property type="molecule type" value="Genomic_DNA"/>
</dbReference>
<keyword evidence="3" id="KW-1185">Reference proteome</keyword>
<sequence>MSALFFIQLMVTAAVLTYTRVETASLNKGFSIIQQTDHDGKEPEPDHQAGRRLKYLDCQPGQRLIRALSSSVRSYNDY</sequence>
<feature type="signal peptide" evidence="1">
    <location>
        <begin position="1"/>
        <end position="19"/>
    </location>
</feature>
<comment type="caution">
    <text evidence="2">The sequence shown here is derived from an EMBL/GenBank/DDBJ whole genome shotgun (WGS) entry which is preliminary data.</text>
</comment>
<dbReference type="Proteomes" id="UP001374579">
    <property type="component" value="Unassembled WGS sequence"/>
</dbReference>